<dbReference type="Proteomes" id="UP000037088">
    <property type="component" value="Unassembled WGS sequence"/>
</dbReference>
<dbReference type="RefSeq" id="WP_052902355.1">
    <property type="nucleotide sequence ID" value="NZ_JRXE01000035.1"/>
</dbReference>
<accession>A0A0L7SX09</accession>
<protein>
    <submittedName>
        <fullName evidence="1">Uncharacterized protein</fullName>
    </submittedName>
</protein>
<evidence type="ECO:0000313" key="1">
    <source>
        <dbReference type="EMBL" id="KOC87625.1"/>
    </source>
</evidence>
<dbReference type="PATRIC" id="fig|1560201.3.peg.4154"/>
<proteinExistence type="predicted"/>
<evidence type="ECO:0000313" key="3">
    <source>
        <dbReference type="Proteomes" id="UP000036851"/>
    </source>
</evidence>
<evidence type="ECO:0000313" key="4">
    <source>
        <dbReference type="Proteomes" id="UP000037088"/>
    </source>
</evidence>
<keyword evidence="4" id="KW-1185">Reference proteome</keyword>
<name>A0A0L7SX09_9GAMM</name>
<comment type="caution">
    <text evidence="1">The sequence shown here is derived from an EMBL/GenBank/DDBJ whole genome shotgun (WGS) entry which is preliminary data.</text>
</comment>
<dbReference type="AlphaFoldDB" id="A0A0L7SX09"/>
<evidence type="ECO:0000313" key="2">
    <source>
        <dbReference type="EMBL" id="KOC90765.1"/>
    </source>
</evidence>
<gene>
    <name evidence="1" type="ORF">NG42_19580</name>
    <name evidence="2" type="ORF">NG43_16685</name>
</gene>
<sequence>MGKSKSIEQLQKDSERFDKFMQDLSEKSSRIEDKLSEDVSSLVSDYYKKNKWDGKYFFGNKNTDYQLYSEWSLESVNKIINSIAESINTQQFPSPKVPGSEDIPQSTTDEVVQYLSGFQQDYNLTLQRVINIITGFITQFASSTSVTQKTVHQDFNVSGGLHLFIAQSGSVQTEKSFFINSYIGSFQIVFEGHMSVGEAEFTSLNEILKTTQAEIESSDKRIINIDKQMDNSLDDILSTTPVNFELWQTTFDSFNKMKDSVKTQRDKVYDEYKKYKNVIDIVDKHFGKISSGEIDIKKLFTPWQIKLANRYIKEKDVK</sequence>
<reference evidence="3 4" key="1">
    <citation type="journal article" date="2015" name="Int. J. Syst. Evol. Microbiol.">
        <title>Erwinia iniecta sp. nov., isolated from Russian wheat aphids (Diuraphis noxia).</title>
        <authorList>
            <person name="Campillo T."/>
            <person name="Luna E."/>
            <person name="Portier P."/>
            <person name="Fischer-Le Saux M."/>
            <person name="Lapitan N."/>
            <person name="Tisserat N.A."/>
            <person name="Leach J.E."/>
        </authorList>
    </citation>
    <scope>NUCLEOTIDE SEQUENCE [LARGE SCALE GENOMIC DNA]</scope>
    <source>
        <strain evidence="1 4">B120</strain>
        <strain evidence="2 3">B149</strain>
    </source>
</reference>
<dbReference type="EMBL" id="JRXF01000028">
    <property type="protein sequence ID" value="KOC90765.1"/>
    <property type="molecule type" value="Genomic_DNA"/>
</dbReference>
<dbReference type="EMBL" id="JRXE01000035">
    <property type="protein sequence ID" value="KOC87625.1"/>
    <property type="molecule type" value="Genomic_DNA"/>
</dbReference>
<dbReference type="Proteomes" id="UP000036851">
    <property type="component" value="Unassembled WGS sequence"/>
</dbReference>
<dbReference type="OrthoDB" id="6795846at2"/>
<organism evidence="1 4">
    <name type="scientific">Winslowiella iniecta</name>
    <dbReference type="NCBI Taxonomy" id="1560201"/>
    <lineage>
        <taxon>Bacteria</taxon>
        <taxon>Pseudomonadati</taxon>
        <taxon>Pseudomonadota</taxon>
        <taxon>Gammaproteobacteria</taxon>
        <taxon>Enterobacterales</taxon>
        <taxon>Erwiniaceae</taxon>
        <taxon>Winslowiella</taxon>
    </lineage>
</organism>